<accession>A0A939GA84</accession>
<dbReference type="EMBL" id="JAFMYU010000020">
    <property type="protein sequence ID" value="MBO0933524.1"/>
    <property type="molecule type" value="Genomic_DNA"/>
</dbReference>
<organism evidence="1 2">
    <name type="scientific">Fibrella aquatilis</name>
    <dbReference type="NCBI Taxonomy" id="2817059"/>
    <lineage>
        <taxon>Bacteria</taxon>
        <taxon>Pseudomonadati</taxon>
        <taxon>Bacteroidota</taxon>
        <taxon>Cytophagia</taxon>
        <taxon>Cytophagales</taxon>
        <taxon>Spirosomataceae</taxon>
        <taxon>Fibrella</taxon>
    </lineage>
</organism>
<reference evidence="1 2" key="1">
    <citation type="submission" date="2021-03" db="EMBL/GenBank/DDBJ databases">
        <title>Fibrella sp. HMF5036 genome sequencing and assembly.</title>
        <authorList>
            <person name="Kang H."/>
            <person name="Kim H."/>
            <person name="Bae S."/>
            <person name="Joh K."/>
        </authorList>
    </citation>
    <scope>NUCLEOTIDE SEQUENCE [LARGE SCALE GENOMIC DNA]</scope>
    <source>
        <strain evidence="1 2">HMF5036</strain>
    </source>
</reference>
<keyword evidence="2" id="KW-1185">Reference proteome</keyword>
<name>A0A939GA84_9BACT</name>
<dbReference type="Proteomes" id="UP000664795">
    <property type="component" value="Unassembled WGS sequence"/>
</dbReference>
<comment type="caution">
    <text evidence="1">The sequence shown here is derived from an EMBL/GenBank/DDBJ whole genome shotgun (WGS) entry which is preliminary data.</text>
</comment>
<dbReference type="RefSeq" id="WP_207337491.1">
    <property type="nucleotide sequence ID" value="NZ_JAFMYU010000020.1"/>
</dbReference>
<sequence length="149" mass="16858">MYHPYFDGPLLLHDDMGTYAPRIHQRIIARLTAGLGHMYFQEKTLALEPLPETMVDEGGASPTPDLILANNDNDTIPVIIEVCHTAGLKQDMRKIIKLVDEDLYGILEGFIYDYKTQIWYRYQVGNGGLLEETSVSEQLSLDLNAFLVD</sequence>
<evidence type="ECO:0000313" key="2">
    <source>
        <dbReference type="Proteomes" id="UP000664795"/>
    </source>
</evidence>
<evidence type="ECO:0000313" key="1">
    <source>
        <dbReference type="EMBL" id="MBO0933524.1"/>
    </source>
</evidence>
<proteinExistence type="predicted"/>
<gene>
    <name evidence="1" type="ORF">J2I48_21110</name>
</gene>
<dbReference type="Gene3D" id="3.90.1570.20">
    <property type="match status" value="1"/>
</dbReference>
<dbReference type="AlphaFoldDB" id="A0A939GA84"/>
<protein>
    <recommendedName>
        <fullName evidence="3">Restriction endonuclease domain-containing protein</fullName>
    </recommendedName>
</protein>
<evidence type="ECO:0008006" key="3">
    <source>
        <dbReference type="Google" id="ProtNLM"/>
    </source>
</evidence>